<dbReference type="InterPro" id="IPR020904">
    <property type="entry name" value="Sc_DH/Rdtase_CS"/>
</dbReference>
<organism evidence="5 6">
    <name type="scientific">Sediminibacterium ginsengisoli</name>
    <dbReference type="NCBI Taxonomy" id="413434"/>
    <lineage>
        <taxon>Bacteria</taxon>
        <taxon>Pseudomonadati</taxon>
        <taxon>Bacteroidota</taxon>
        <taxon>Chitinophagia</taxon>
        <taxon>Chitinophagales</taxon>
        <taxon>Chitinophagaceae</taxon>
        <taxon>Sediminibacterium</taxon>
    </lineage>
</organism>
<dbReference type="PRINTS" id="PR00081">
    <property type="entry name" value="GDHRDH"/>
</dbReference>
<accession>A0A1T4L797</accession>
<evidence type="ECO:0000256" key="3">
    <source>
        <dbReference type="RuleBase" id="RU000363"/>
    </source>
</evidence>
<dbReference type="InterPro" id="IPR036291">
    <property type="entry name" value="NAD(P)-bd_dom_sf"/>
</dbReference>
<reference evidence="5 6" key="1">
    <citation type="submission" date="2017-02" db="EMBL/GenBank/DDBJ databases">
        <authorList>
            <person name="Peterson S.W."/>
        </authorList>
    </citation>
    <scope>NUCLEOTIDE SEQUENCE [LARGE SCALE GENOMIC DNA]</scope>
    <source>
        <strain evidence="5 6">DSM 22335</strain>
    </source>
</reference>
<dbReference type="GO" id="GO:0016020">
    <property type="term" value="C:membrane"/>
    <property type="evidence" value="ECO:0007669"/>
    <property type="project" value="TreeGrafter"/>
</dbReference>
<keyword evidence="2" id="KW-0560">Oxidoreductase</keyword>
<dbReference type="AlphaFoldDB" id="A0A1T4L797"/>
<dbReference type="PANTHER" id="PTHR44196:SF1">
    <property type="entry name" value="DEHYDROGENASE_REDUCTASE SDR FAMILY MEMBER 7B"/>
    <property type="match status" value="1"/>
</dbReference>
<dbReference type="PANTHER" id="PTHR44196">
    <property type="entry name" value="DEHYDROGENASE/REDUCTASE SDR FAMILY MEMBER 7B"/>
    <property type="match status" value="1"/>
</dbReference>
<sequence length="244" mass="26499">MKTTGNTILITGGSAGIGFELAKLLSRNNKVIITGRNKERLEKAAAELENTTAVAADVTSNVDVAALVQKLELEFPELNMVVNNAGHAVLLDLADEQADVFTHAEAEMLTNYLSIIRLNSLLLPLLKKQEESAIVNVSSVVAFVPGLIPTYSASKAALHSYTQSLRFALRKSSVKVYELMPPLVNTTFSSAIGGERGIPPAQVAQAFTESWAKDQYEIRVGDTEAVYRAYLASPEEAFKLMNRE</sequence>
<keyword evidence="6" id="KW-1185">Reference proteome</keyword>
<dbReference type="RefSeq" id="WP_078830287.1">
    <property type="nucleotide sequence ID" value="NZ_FUWH01000002.1"/>
</dbReference>
<protein>
    <submittedName>
        <fullName evidence="5">Uncharacterized oxidoreductase</fullName>
    </submittedName>
</protein>
<dbReference type="InterPro" id="IPR002347">
    <property type="entry name" value="SDR_fam"/>
</dbReference>
<name>A0A1T4L797_9BACT</name>
<dbReference type="SMART" id="SM00822">
    <property type="entry name" value="PKS_KR"/>
    <property type="match status" value="1"/>
</dbReference>
<feature type="domain" description="Ketoreductase" evidence="4">
    <location>
        <begin position="6"/>
        <end position="180"/>
    </location>
</feature>
<gene>
    <name evidence="5" type="ORF">SAMN04488132_102335</name>
</gene>
<dbReference type="InterPro" id="IPR057326">
    <property type="entry name" value="KR_dom"/>
</dbReference>
<evidence type="ECO:0000259" key="4">
    <source>
        <dbReference type="SMART" id="SM00822"/>
    </source>
</evidence>
<evidence type="ECO:0000313" key="5">
    <source>
        <dbReference type="EMBL" id="SJZ50467.1"/>
    </source>
</evidence>
<evidence type="ECO:0000256" key="1">
    <source>
        <dbReference type="ARBA" id="ARBA00006484"/>
    </source>
</evidence>
<dbReference type="Gene3D" id="3.40.50.720">
    <property type="entry name" value="NAD(P)-binding Rossmann-like Domain"/>
    <property type="match status" value="1"/>
</dbReference>
<dbReference type="Pfam" id="PF00106">
    <property type="entry name" value="adh_short"/>
    <property type="match status" value="1"/>
</dbReference>
<proteinExistence type="inferred from homology"/>
<dbReference type="EMBL" id="FUWH01000002">
    <property type="protein sequence ID" value="SJZ50467.1"/>
    <property type="molecule type" value="Genomic_DNA"/>
</dbReference>
<dbReference type="Proteomes" id="UP000190888">
    <property type="component" value="Unassembled WGS sequence"/>
</dbReference>
<evidence type="ECO:0000256" key="2">
    <source>
        <dbReference type="ARBA" id="ARBA00023002"/>
    </source>
</evidence>
<dbReference type="OrthoDB" id="9810734at2"/>
<dbReference type="PRINTS" id="PR00080">
    <property type="entry name" value="SDRFAMILY"/>
</dbReference>
<dbReference type="GO" id="GO:0016491">
    <property type="term" value="F:oxidoreductase activity"/>
    <property type="evidence" value="ECO:0007669"/>
    <property type="project" value="UniProtKB-KW"/>
</dbReference>
<dbReference type="SUPFAM" id="SSF51735">
    <property type="entry name" value="NAD(P)-binding Rossmann-fold domains"/>
    <property type="match status" value="1"/>
</dbReference>
<evidence type="ECO:0000313" key="6">
    <source>
        <dbReference type="Proteomes" id="UP000190888"/>
    </source>
</evidence>
<dbReference type="STRING" id="413434.SAMN04488132_102335"/>
<comment type="similarity">
    <text evidence="1 3">Belongs to the short-chain dehydrogenases/reductases (SDR) family.</text>
</comment>
<dbReference type="PROSITE" id="PS00061">
    <property type="entry name" value="ADH_SHORT"/>
    <property type="match status" value="1"/>
</dbReference>